<feature type="compositionally biased region" description="Basic and acidic residues" evidence="1">
    <location>
        <begin position="37"/>
        <end position="57"/>
    </location>
</feature>
<protein>
    <submittedName>
        <fullName evidence="2">Uncharacterized protein</fullName>
    </submittedName>
</protein>
<keyword evidence="3" id="KW-1185">Reference proteome</keyword>
<evidence type="ECO:0000313" key="2">
    <source>
        <dbReference type="EMBL" id="KAF5388218.1"/>
    </source>
</evidence>
<organism evidence="2 3">
    <name type="scientific">Tricholomella constricta</name>
    <dbReference type="NCBI Taxonomy" id="117010"/>
    <lineage>
        <taxon>Eukaryota</taxon>
        <taxon>Fungi</taxon>
        <taxon>Dikarya</taxon>
        <taxon>Basidiomycota</taxon>
        <taxon>Agaricomycotina</taxon>
        <taxon>Agaricomycetes</taxon>
        <taxon>Agaricomycetidae</taxon>
        <taxon>Agaricales</taxon>
        <taxon>Tricholomatineae</taxon>
        <taxon>Lyophyllaceae</taxon>
        <taxon>Tricholomella</taxon>
    </lineage>
</organism>
<evidence type="ECO:0000313" key="3">
    <source>
        <dbReference type="Proteomes" id="UP000565441"/>
    </source>
</evidence>
<sequence>MKRLAFKKGLPRFVVFIIWDEVACPSLSAGEGIAGADGEKKRVEEKTEEGEGRKGEWEDSGSGGEEKKRDGSGGNCSAVVGPYKTANYLDVIGAAILMMTVNAATIPREEAQLRSRLALDSAKDITHLEWDFLIFKMKYRRFCLVTSRYNLSKFFHSSLPMNIMFSLGSDFWHSTDMPGTSPRYKPLEPHDIRPSKYSPLFI</sequence>
<gene>
    <name evidence="2" type="ORF">D9615_000057</name>
</gene>
<reference evidence="2 3" key="1">
    <citation type="journal article" date="2020" name="ISME J.">
        <title>Uncovering the hidden diversity of litter-decomposition mechanisms in mushroom-forming fungi.</title>
        <authorList>
            <person name="Floudas D."/>
            <person name="Bentzer J."/>
            <person name="Ahren D."/>
            <person name="Johansson T."/>
            <person name="Persson P."/>
            <person name="Tunlid A."/>
        </authorList>
    </citation>
    <scope>NUCLEOTIDE SEQUENCE [LARGE SCALE GENOMIC DNA]</scope>
    <source>
        <strain evidence="2 3">CBS 661.87</strain>
    </source>
</reference>
<dbReference type="AlphaFoldDB" id="A0A8H5HRM7"/>
<proteinExistence type="predicted"/>
<feature type="region of interest" description="Disordered" evidence="1">
    <location>
        <begin position="34"/>
        <end position="74"/>
    </location>
</feature>
<name>A0A8H5HRM7_9AGAR</name>
<dbReference type="Proteomes" id="UP000565441">
    <property type="component" value="Unassembled WGS sequence"/>
</dbReference>
<comment type="caution">
    <text evidence="2">The sequence shown here is derived from an EMBL/GenBank/DDBJ whole genome shotgun (WGS) entry which is preliminary data.</text>
</comment>
<evidence type="ECO:0000256" key="1">
    <source>
        <dbReference type="SAM" id="MobiDB-lite"/>
    </source>
</evidence>
<dbReference type="EMBL" id="JAACJP010000001">
    <property type="protein sequence ID" value="KAF5388218.1"/>
    <property type="molecule type" value="Genomic_DNA"/>
</dbReference>
<accession>A0A8H5HRM7</accession>